<comment type="similarity">
    <text evidence="1">Belongs to the sigma-54 factor family.</text>
</comment>
<evidence type="ECO:0000256" key="5">
    <source>
        <dbReference type="ARBA" id="ARBA00023015"/>
    </source>
</evidence>
<accession>A0A857DJ15</accession>
<dbReference type="EMBL" id="CP046996">
    <property type="protein sequence ID" value="QHA01330.1"/>
    <property type="molecule type" value="Genomic_DNA"/>
</dbReference>
<keyword evidence="3" id="KW-0808">Transferase</keyword>
<sequence length="461" mass="53571">MRQIRQDIFLEQQQRLFMTTELRQAISVLQMSTLELSEYITKKIEENPFLDEDEPVAENNEVVSKTAIRVNMDDLIEHFSSDSNMGHIWNEKNENNTGYEQYLSDRPSLYEQLELQLNLEIKNPADIIIGNFLIGSIDRNGYFTTELEYVSQKLNVAVERVEEVLKVIHTFYPTGVGARNLQECLLLQMRANGKDSELAEQVIQNYFQELADKKIMKIADALSVSTKQVQEVYDLIRTLDPKPGLQFGAERNPFIWPDVTIMRDQNDYMAIVNDFDFNYLRINKTYVDILRNSNALSDDVRKYLEEKFDSALGLIRGIEQRRLNIYKVVQSIVDIQREFFDNGIEYLKPLTMSQVADLVGIHESTVSRVTCNKYVQTPRGLFALKYFFNSGVGSYDCDKISSKSVKHLIQDIINKEDPNQPLSDQDIMMMLVNKGMRISRRTVNKYRQSMGIPTNLHRKRY</sequence>
<dbReference type="PROSITE" id="PS00718">
    <property type="entry name" value="SIGMA54_2"/>
    <property type="match status" value="1"/>
</dbReference>
<dbReference type="InterPro" id="IPR000394">
    <property type="entry name" value="RNA_pol_sigma_54"/>
</dbReference>
<evidence type="ECO:0000256" key="4">
    <source>
        <dbReference type="ARBA" id="ARBA00022695"/>
    </source>
</evidence>
<dbReference type="Proteomes" id="UP000430508">
    <property type="component" value="Chromosome"/>
</dbReference>
<dbReference type="PANTHER" id="PTHR32248:SF4">
    <property type="entry name" value="RNA POLYMERASE SIGMA-54 FACTOR"/>
    <property type="match status" value="1"/>
</dbReference>
<name>A0A857DJ15_9FIRM</name>
<feature type="domain" description="RNA polymerase sigma factor 54 core-binding" evidence="10">
    <location>
        <begin position="99"/>
        <end position="286"/>
    </location>
</feature>
<keyword evidence="8" id="KW-0804">Transcription</keyword>
<dbReference type="Pfam" id="PF04552">
    <property type="entry name" value="Sigma54_DBD"/>
    <property type="match status" value="1"/>
</dbReference>
<dbReference type="PANTHER" id="PTHR32248">
    <property type="entry name" value="RNA POLYMERASE SIGMA-54 FACTOR"/>
    <property type="match status" value="1"/>
</dbReference>
<dbReference type="PRINTS" id="PR00045">
    <property type="entry name" value="SIGMA54FCT"/>
</dbReference>
<dbReference type="RefSeq" id="WP_019225263.1">
    <property type="nucleotide sequence ID" value="NZ_CP046996.1"/>
</dbReference>
<keyword evidence="7" id="KW-0238">DNA-binding</keyword>
<dbReference type="AlphaFoldDB" id="A0A857DJ15"/>
<reference evidence="11 12" key="1">
    <citation type="submission" date="2019-12" db="EMBL/GenBank/DDBJ databases">
        <title>Sequence classification of anaerobic respiratory reductive dehalogenases: First we see many, then we see few.</title>
        <authorList>
            <person name="Molenda O."/>
            <person name="Puentes Jacome L.A."/>
            <person name="Cao X."/>
            <person name="Nesbo C.L."/>
            <person name="Tang S."/>
            <person name="Morson N."/>
            <person name="Patron J."/>
            <person name="Lomheim L."/>
            <person name="Wishart D.S."/>
            <person name="Edwards E.A."/>
        </authorList>
    </citation>
    <scope>NUCLEOTIDE SEQUENCE [LARGE SCALE GENOMIC DNA]</scope>
    <source>
        <strain evidence="11 12">12DCA</strain>
    </source>
</reference>
<dbReference type="Gene3D" id="1.10.10.60">
    <property type="entry name" value="Homeodomain-like"/>
    <property type="match status" value="1"/>
</dbReference>
<evidence type="ECO:0000256" key="7">
    <source>
        <dbReference type="ARBA" id="ARBA00023125"/>
    </source>
</evidence>
<dbReference type="InterPro" id="IPR007046">
    <property type="entry name" value="RNA_pol_sigma_54_core-bd"/>
</dbReference>
<evidence type="ECO:0000256" key="2">
    <source>
        <dbReference type="ARBA" id="ARBA00022478"/>
    </source>
</evidence>
<organism evidence="11 12">
    <name type="scientific">Dehalobacter restrictus</name>
    <dbReference type="NCBI Taxonomy" id="55583"/>
    <lineage>
        <taxon>Bacteria</taxon>
        <taxon>Bacillati</taxon>
        <taxon>Bacillota</taxon>
        <taxon>Clostridia</taxon>
        <taxon>Eubacteriales</taxon>
        <taxon>Desulfitobacteriaceae</taxon>
        <taxon>Dehalobacter</taxon>
    </lineage>
</organism>
<evidence type="ECO:0000256" key="8">
    <source>
        <dbReference type="ARBA" id="ARBA00023163"/>
    </source>
</evidence>
<dbReference type="NCBIfam" id="TIGR02395">
    <property type="entry name" value="rpoN_sigma"/>
    <property type="match status" value="1"/>
</dbReference>
<dbReference type="InterPro" id="IPR038709">
    <property type="entry name" value="RpoN_core-bd_sf"/>
</dbReference>
<dbReference type="GO" id="GO:0016779">
    <property type="term" value="F:nucleotidyltransferase activity"/>
    <property type="evidence" value="ECO:0007669"/>
    <property type="project" value="UniProtKB-KW"/>
</dbReference>
<keyword evidence="2" id="KW-0240">DNA-directed RNA polymerase</keyword>
<evidence type="ECO:0000259" key="10">
    <source>
        <dbReference type="Pfam" id="PF04963"/>
    </source>
</evidence>
<protein>
    <submittedName>
        <fullName evidence="11">RNA polymerase factor sigma-54</fullName>
    </submittedName>
</protein>
<evidence type="ECO:0000313" key="12">
    <source>
        <dbReference type="Proteomes" id="UP000430508"/>
    </source>
</evidence>
<feature type="domain" description="RNA polymerase sigma factor 54 DNA-binding" evidence="9">
    <location>
        <begin position="302"/>
        <end position="460"/>
    </location>
</feature>
<evidence type="ECO:0000313" key="11">
    <source>
        <dbReference type="EMBL" id="QHA01330.1"/>
    </source>
</evidence>
<keyword evidence="6" id="KW-0731">Sigma factor</keyword>
<gene>
    <name evidence="11" type="primary">rpoN</name>
    <name evidence="11" type="ORF">GQ588_12100</name>
</gene>
<evidence type="ECO:0000256" key="6">
    <source>
        <dbReference type="ARBA" id="ARBA00023082"/>
    </source>
</evidence>
<dbReference type="Gene3D" id="1.10.10.1330">
    <property type="entry name" value="RNA polymerase sigma-54 factor, core-binding domain"/>
    <property type="match status" value="1"/>
</dbReference>
<dbReference type="PIRSF" id="PIRSF000774">
    <property type="entry name" value="RpoN"/>
    <property type="match status" value="1"/>
</dbReference>
<evidence type="ECO:0000256" key="3">
    <source>
        <dbReference type="ARBA" id="ARBA00022679"/>
    </source>
</evidence>
<evidence type="ECO:0000256" key="1">
    <source>
        <dbReference type="ARBA" id="ARBA00008798"/>
    </source>
</evidence>
<dbReference type="GO" id="GO:0001216">
    <property type="term" value="F:DNA-binding transcription activator activity"/>
    <property type="evidence" value="ECO:0007669"/>
    <property type="project" value="InterPro"/>
</dbReference>
<proteinExistence type="inferred from homology"/>
<dbReference type="GO" id="GO:0000428">
    <property type="term" value="C:DNA-directed RNA polymerase complex"/>
    <property type="evidence" value="ECO:0007669"/>
    <property type="project" value="UniProtKB-KW"/>
</dbReference>
<dbReference type="PROSITE" id="PS00717">
    <property type="entry name" value="SIGMA54_1"/>
    <property type="match status" value="1"/>
</dbReference>
<dbReference type="GO" id="GO:0006352">
    <property type="term" value="P:DNA-templated transcription initiation"/>
    <property type="evidence" value="ECO:0007669"/>
    <property type="project" value="InterPro"/>
</dbReference>
<dbReference type="Pfam" id="PF04963">
    <property type="entry name" value="Sigma54_CBD"/>
    <property type="match status" value="1"/>
</dbReference>
<keyword evidence="4" id="KW-0548">Nucleotidyltransferase</keyword>
<dbReference type="InterPro" id="IPR007634">
    <property type="entry name" value="RNA_pol_sigma_54_DNA-bd"/>
</dbReference>
<dbReference type="GO" id="GO:0003677">
    <property type="term" value="F:DNA binding"/>
    <property type="evidence" value="ECO:0007669"/>
    <property type="project" value="UniProtKB-KW"/>
</dbReference>
<keyword evidence="5" id="KW-0805">Transcription regulation</keyword>
<dbReference type="GO" id="GO:0016987">
    <property type="term" value="F:sigma factor activity"/>
    <property type="evidence" value="ECO:0007669"/>
    <property type="project" value="UniProtKB-KW"/>
</dbReference>
<dbReference type="Pfam" id="PF00309">
    <property type="entry name" value="Sigma54_AID"/>
    <property type="match status" value="1"/>
</dbReference>
<dbReference type="PROSITE" id="PS50044">
    <property type="entry name" value="SIGMA54_3"/>
    <property type="match status" value="1"/>
</dbReference>
<evidence type="ECO:0000259" key="9">
    <source>
        <dbReference type="Pfam" id="PF04552"/>
    </source>
</evidence>